<keyword evidence="5" id="KW-1185">Reference proteome</keyword>
<dbReference type="RefSeq" id="WP_073586827.1">
    <property type="nucleotide sequence ID" value="NZ_FRFD01000003.1"/>
</dbReference>
<keyword evidence="2" id="KW-0704">Schiff base</keyword>
<dbReference type="GO" id="GO:0004139">
    <property type="term" value="F:deoxyribose-phosphate aldolase activity"/>
    <property type="evidence" value="ECO:0007669"/>
    <property type="project" value="UniProtKB-UniRule"/>
</dbReference>
<dbReference type="Proteomes" id="UP000184612">
    <property type="component" value="Unassembled WGS sequence"/>
</dbReference>
<organism evidence="4 5">
    <name type="scientific">Anaerocolumna xylanovorans DSM 12503</name>
    <dbReference type="NCBI Taxonomy" id="1121345"/>
    <lineage>
        <taxon>Bacteria</taxon>
        <taxon>Bacillati</taxon>
        <taxon>Bacillota</taxon>
        <taxon>Clostridia</taxon>
        <taxon>Lachnospirales</taxon>
        <taxon>Lachnospiraceae</taxon>
        <taxon>Anaerocolumna</taxon>
    </lineage>
</organism>
<dbReference type="AlphaFoldDB" id="A0A1M7XWN4"/>
<dbReference type="InterPro" id="IPR013785">
    <property type="entry name" value="Aldolase_TIM"/>
</dbReference>
<reference evidence="4 5" key="1">
    <citation type="submission" date="2016-12" db="EMBL/GenBank/DDBJ databases">
        <authorList>
            <person name="Song W.-J."/>
            <person name="Kurnit D.M."/>
        </authorList>
    </citation>
    <scope>NUCLEOTIDE SEQUENCE [LARGE SCALE GENOMIC DNA]</scope>
    <source>
        <strain evidence="4 5">DSM 12503</strain>
    </source>
</reference>
<dbReference type="Gene3D" id="3.20.20.70">
    <property type="entry name" value="Aldolase class I"/>
    <property type="match status" value="1"/>
</dbReference>
<evidence type="ECO:0000256" key="2">
    <source>
        <dbReference type="ARBA" id="ARBA00023270"/>
    </source>
</evidence>
<evidence type="ECO:0000313" key="4">
    <source>
        <dbReference type="EMBL" id="SHO43018.1"/>
    </source>
</evidence>
<sequence>MVNETNFYANLGRILDVSTVRTDVTMEEINQMIDIVRKYNCICASPMPWATRYTLDKLADCPNTVVTGVVGFPGGAETTHIKVSTANELLSMGCKELDMVINVSALKSGNYDYVKNDIKAVVETAGSVPVKTILEICYLTDEEIKRASEIGVSAGATYIKTGTGWGPKPTTVETVKLIRSVIGNSAKIKAAGGVRNLDTLEQMVKAGCDRFGIGVRTANTIFEEVEKKIKK</sequence>
<dbReference type="GO" id="GO:0016052">
    <property type="term" value="P:carbohydrate catabolic process"/>
    <property type="evidence" value="ECO:0007669"/>
    <property type="project" value="TreeGrafter"/>
</dbReference>
<accession>A0A1M7XWN4</accession>
<dbReference type="SMART" id="SM01133">
    <property type="entry name" value="DeoC"/>
    <property type="match status" value="1"/>
</dbReference>
<dbReference type="OrthoDB" id="9778711at2"/>
<dbReference type="STRING" id="1121345.SAMN02745217_00060"/>
<evidence type="ECO:0000313" key="5">
    <source>
        <dbReference type="Proteomes" id="UP000184612"/>
    </source>
</evidence>
<dbReference type="InterPro" id="IPR011343">
    <property type="entry name" value="DeoC"/>
</dbReference>
<dbReference type="Pfam" id="PF01791">
    <property type="entry name" value="DeoC"/>
    <property type="match status" value="1"/>
</dbReference>
<evidence type="ECO:0000256" key="1">
    <source>
        <dbReference type="ARBA" id="ARBA00022490"/>
    </source>
</evidence>
<dbReference type="EMBL" id="FRFD01000003">
    <property type="protein sequence ID" value="SHO43018.1"/>
    <property type="molecule type" value="Genomic_DNA"/>
</dbReference>
<dbReference type="GO" id="GO:0005737">
    <property type="term" value="C:cytoplasm"/>
    <property type="evidence" value="ECO:0007669"/>
    <property type="project" value="InterPro"/>
</dbReference>
<dbReference type="EC" id="4.1.2.4" evidence="3"/>
<dbReference type="CDD" id="cd00959">
    <property type="entry name" value="DeoC"/>
    <property type="match status" value="1"/>
</dbReference>
<dbReference type="GO" id="GO:0009264">
    <property type="term" value="P:deoxyribonucleotide catabolic process"/>
    <property type="evidence" value="ECO:0007669"/>
    <property type="project" value="UniProtKB-UniRule"/>
</dbReference>
<name>A0A1M7XWN4_9FIRM</name>
<gene>
    <name evidence="4" type="ORF">SAMN02745217_00060</name>
</gene>
<proteinExistence type="predicted"/>
<keyword evidence="1" id="KW-0963">Cytoplasm</keyword>
<protein>
    <recommendedName>
        <fullName evidence="3">Deoxyribose-phosphate aldolase</fullName>
        <ecNumber evidence="3">4.1.2.4</ecNumber>
    </recommendedName>
</protein>
<evidence type="ECO:0000256" key="3">
    <source>
        <dbReference type="NCBIfam" id="TIGR00126"/>
    </source>
</evidence>
<dbReference type="PIRSF" id="PIRSF001357">
    <property type="entry name" value="DeoC"/>
    <property type="match status" value="1"/>
</dbReference>
<dbReference type="PANTHER" id="PTHR10889:SF1">
    <property type="entry name" value="DEOXYRIBOSE-PHOSPHATE ALDOLASE"/>
    <property type="match status" value="1"/>
</dbReference>
<dbReference type="NCBIfam" id="TIGR00126">
    <property type="entry name" value="deoC"/>
    <property type="match status" value="1"/>
</dbReference>
<dbReference type="PANTHER" id="PTHR10889">
    <property type="entry name" value="DEOXYRIBOSE-PHOSPHATE ALDOLASE"/>
    <property type="match status" value="1"/>
</dbReference>
<dbReference type="InterPro" id="IPR002915">
    <property type="entry name" value="DeoC/FbaB/LacD_aldolase"/>
</dbReference>
<dbReference type="SUPFAM" id="SSF51569">
    <property type="entry name" value="Aldolase"/>
    <property type="match status" value="1"/>
</dbReference>